<evidence type="ECO:0000313" key="9">
    <source>
        <dbReference type="Proteomes" id="UP001549921"/>
    </source>
</evidence>
<dbReference type="Proteomes" id="UP001549921">
    <property type="component" value="Unassembled WGS sequence"/>
</dbReference>
<comment type="similarity">
    <text evidence="2">Belongs to the vinculin/alpha-catenin family.</text>
</comment>
<dbReference type="GO" id="GO:0005737">
    <property type="term" value="C:cytoplasm"/>
    <property type="evidence" value="ECO:0007669"/>
    <property type="project" value="UniProtKB-SubCell"/>
</dbReference>
<dbReference type="InterPro" id="IPR017997">
    <property type="entry name" value="Vinculin"/>
</dbReference>
<sequence length="1839" mass="203610">MEYLETQLRKLQNILDKKISITHEDKVEHRKGEEEKITPGTNKKPKKQRNILMYSDGLGKDMGYLIKKNLPASYAINNICKPNASIKDILQNDVIQTQEKEDIILTAPSIHEQQCQASMLSAANALSSSAKHLASVWAAQAQDPKHTATCGQLNQGWKELDDAVERIKAALHEDIAVKSPTRRAPPPPPPKRTSSHEHRLSKGRDFNQEFLYRMRFEESQNAGNALAVDAIEAKHKRKTDDEKALHQEFVKNIDTAAQKIRKAEDDVNRIYSARDEVIPALSVDQTLVVQKQMEQKLALAGVAASNLVASNHPDSIDLEVASKSTTTLSDLMPHIVQDAKLLRGSLNEEERKRFVADIVALFEATKNMLESAKEDRKKLDLSAVEFGNKSAKLLYVVSTDVDPGQEKEVLERVRNINETASRLAVLGADSASHLDAAQMQALCRAGGRCAEAATTLAYTAKLVAPSIQNPECNEALTKASNDLSSHLQSYSSTWAPLEGTPSINELRTEAESLEKLLEELRRDLGSGKLVKRRMVERVEVENTPLRMLASIVLEEAKKRAESTNTPPEQRVKYAKYANELGQAIKQLDLAYHRCRKAQHDPEKRQELEYAVQNLQITLLQTRPSQDGRPQNNIVDLTEYVKEVGNDADLLRKECKNGQAEIVPVLETIRQHCEQISNRAAHLTTTEHYDKTDEVGWMEIEQFAEECDNHLNGINYMIEGLNDGKLKIDLQEKATRLSEDCNMLRFATKCALASSQGVSLDATLDDLTDLESKIDEMLAQGEKSNNMPSRSALGHGRLVAAASRACAGASSDLPPAFTAYVDDVRARTDLSDQAERDRSKAHLRKVLGLLKTLTMTAGRHVATWQKLGHPETAELTGQILQELDSHLNHLNATKGKVQSSALSEVDMNKLLFPTDIKVQGDQKQISDKLQQCASKLSTMTSTIVQSAHSPHALTRSAHAAADAAAGLAAHAHALRTDDLAQSQKIDEATKEMSLHTYNVLKTADMVSQEPNNIASRRRLLDACRMLNDAINKLVRTTTPSNKLHRECGELTRNLQLQASLLQATPQPACAMPYTDCVEALQNQSDVIQKLNNSEPMSRSEFSRTLSYVGAAVCNSTEYAAQCAYLLSIADQNKEVATEGFIDTSRIQSLSEAVQDTCHRIIRTDVEQAMAEEAVLTKQIQDLQQAVVEARDRSSQDKLKEHLTAASAHIDDATKALCAAVNQKTPDRARLTTFTIRLLDSVKAVDGIVEGASVAPEANNVSPEAKARVDDVLKNSRALNNNMIALIRDVKASDDQDPMTWVTFGTSRKAVLDAFEALVNSIKENGKRAGVLEPSHSDLEEDADQPKRSYVQVQLDLANKWLKRPTAKADMKSAGETSMAEDFKGNEKEEMLQLTQESKALLADCLKKYDSEKASALMERLKELRKNIERGVVTRVVEDFLEGEEPLADLDVLADIEKDETQRQFLLERKIAELLAHLRRVTKTARVVADAGSGGPSVKEDLIKCSDQTELLAPMLVKAAQQRVTSPDDKAAIEHYQKLLAQYAESLANVRNLCDQAVDPMDFVQTAGETMQRMREDTHDNDPQKCAYASTAITKLANRVINVSLSSNDVRKDPELQKLLKEAKEKLKATVPPPNARPSRVPDWKATTAEILRTTGEVESVLGGEMIFNKQQGTDQPIFAAARDLHTAVREWSARDNDIVAVAKRMAVLMAKLSGYMNTDRKRELLATSKSIVTESREVAELARKLAHECTDVRIKTNLLQCCERIPTISGQLKMLATVKGSSLGHQGLKDDQEDMITLVGNAQNLMLSVQEVVKAAASASVKIASQRGGPRMRWVRKNFY</sequence>
<dbReference type="InterPro" id="IPR006077">
    <property type="entry name" value="Vinculin/catenin"/>
</dbReference>
<dbReference type="InterPro" id="IPR036723">
    <property type="entry name" value="Alpha-catenin/vinculin-like_sf"/>
</dbReference>
<evidence type="ECO:0000256" key="4">
    <source>
        <dbReference type="ARBA" id="ARBA00022490"/>
    </source>
</evidence>
<reference evidence="8 9" key="1">
    <citation type="submission" date="2024-06" db="EMBL/GenBank/DDBJ databases">
        <title>A chromosome-level genome assembly of beet webworm, Loxostege sticticalis.</title>
        <authorList>
            <person name="Zhang Y."/>
        </authorList>
    </citation>
    <scope>NUCLEOTIDE SEQUENCE [LARGE SCALE GENOMIC DNA]</scope>
    <source>
        <strain evidence="8">AQ028</strain>
        <tissue evidence="8">Male pupae</tissue>
    </source>
</reference>
<keyword evidence="4" id="KW-0963">Cytoplasm</keyword>
<dbReference type="Gene3D" id="1.20.120.230">
    <property type="entry name" value="Alpha-catenin/vinculin-like"/>
    <property type="match status" value="3"/>
</dbReference>
<dbReference type="GO" id="GO:0071944">
    <property type="term" value="C:cell periphery"/>
    <property type="evidence" value="ECO:0007669"/>
    <property type="project" value="UniProtKB-ARBA"/>
</dbReference>
<evidence type="ECO:0000256" key="1">
    <source>
        <dbReference type="ARBA" id="ARBA00004496"/>
    </source>
</evidence>
<dbReference type="InterPro" id="IPR035964">
    <property type="entry name" value="I/LWEQ_dom_sf"/>
</dbReference>
<accession>A0ABD0S859</accession>
<protein>
    <recommendedName>
        <fullName evidence="3">Vinculin</fullName>
    </recommendedName>
</protein>
<feature type="coiled-coil region" evidence="6">
    <location>
        <begin position="1164"/>
        <end position="1191"/>
    </location>
</feature>
<dbReference type="Gene3D" id="1.20.1420.10">
    <property type="entry name" value="Talin, central domain"/>
    <property type="match status" value="2"/>
</dbReference>
<gene>
    <name evidence="8" type="ORF">ABMA28_010999</name>
</gene>
<evidence type="ECO:0000256" key="2">
    <source>
        <dbReference type="ARBA" id="ARBA00008376"/>
    </source>
</evidence>
<proteinExistence type="inferred from homology"/>
<comment type="subcellular location">
    <subcellularLocation>
        <location evidence="1">Cytoplasm</location>
    </subcellularLocation>
</comment>
<evidence type="ECO:0000256" key="7">
    <source>
        <dbReference type="SAM" id="MobiDB-lite"/>
    </source>
</evidence>
<dbReference type="Pfam" id="PF01044">
    <property type="entry name" value="Vinculin"/>
    <property type="match status" value="2"/>
</dbReference>
<dbReference type="SUPFAM" id="SSF47220">
    <property type="entry name" value="alpha-catenin/vinculin-like"/>
    <property type="match status" value="2"/>
</dbReference>
<organism evidence="8 9">
    <name type="scientific">Loxostege sticticalis</name>
    <name type="common">Beet webworm moth</name>
    <dbReference type="NCBI Taxonomy" id="481309"/>
    <lineage>
        <taxon>Eukaryota</taxon>
        <taxon>Metazoa</taxon>
        <taxon>Ecdysozoa</taxon>
        <taxon>Arthropoda</taxon>
        <taxon>Hexapoda</taxon>
        <taxon>Insecta</taxon>
        <taxon>Pterygota</taxon>
        <taxon>Neoptera</taxon>
        <taxon>Endopterygota</taxon>
        <taxon>Lepidoptera</taxon>
        <taxon>Glossata</taxon>
        <taxon>Ditrysia</taxon>
        <taxon>Pyraloidea</taxon>
        <taxon>Crambidae</taxon>
        <taxon>Pyraustinae</taxon>
        <taxon>Loxostege</taxon>
    </lineage>
</organism>
<dbReference type="EMBL" id="JBEDNZ010000027">
    <property type="protein sequence ID" value="KAL0810217.1"/>
    <property type="molecule type" value="Genomic_DNA"/>
</dbReference>
<evidence type="ECO:0000256" key="3">
    <source>
        <dbReference type="ARBA" id="ARBA00014125"/>
    </source>
</evidence>
<comment type="caution">
    <text evidence="8">The sequence shown here is derived from an EMBL/GenBank/DDBJ whole genome shotgun (WGS) entry which is preliminary data.</text>
</comment>
<dbReference type="PANTHER" id="PTHR46180">
    <property type="entry name" value="VINCULIN"/>
    <property type="match status" value="1"/>
</dbReference>
<evidence type="ECO:0000256" key="5">
    <source>
        <dbReference type="ARBA" id="ARBA00023203"/>
    </source>
</evidence>
<keyword evidence="5" id="KW-0009">Actin-binding</keyword>
<evidence type="ECO:0000313" key="8">
    <source>
        <dbReference type="EMBL" id="KAL0810217.1"/>
    </source>
</evidence>
<keyword evidence="6" id="KW-0175">Coiled coil</keyword>
<dbReference type="SUPFAM" id="SSF109885">
    <property type="entry name" value="I/LWEQ domain"/>
    <property type="match status" value="1"/>
</dbReference>
<name>A0ABD0S859_LOXSC</name>
<dbReference type="Gene3D" id="1.20.120.810">
    <property type="entry name" value="Vinculin, Vh2 four-helix bundle"/>
    <property type="match status" value="1"/>
</dbReference>
<feature type="region of interest" description="Disordered" evidence="7">
    <location>
        <begin position="174"/>
        <end position="202"/>
    </location>
</feature>
<evidence type="ECO:0000256" key="6">
    <source>
        <dbReference type="SAM" id="Coils"/>
    </source>
</evidence>
<dbReference type="GO" id="GO:0003779">
    <property type="term" value="F:actin binding"/>
    <property type="evidence" value="ECO:0007669"/>
    <property type="project" value="UniProtKB-KW"/>
</dbReference>